<dbReference type="Proteomes" id="UP001281761">
    <property type="component" value="Unassembled WGS sequence"/>
</dbReference>
<reference evidence="1 2" key="1">
    <citation type="journal article" date="2022" name="bioRxiv">
        <title>Genomics of Preaxostyla Flagellates Illuminates Evolutionary Transitions and the Path Towards Mitochondrial Loss.</title>
        <authorList>
            <person name="Novak L.V.F."/>
            <person name="Treitli S.C."/>
            <person name="Pyrih J."/>
            <person name="Halakuc P."/>
            <person name="Pipaliya S.V."/>
            <person name="Vacek V."/>
            <person name="Brzon O."/>
            <person name="Soukal P."/>
            <person name="Eme L."/>
            <person name="Dacks J.B."/>
            <person name="Karnkowska A."/>
            <person name="Elias M."/>
            <person name="Hampl V."/>
        </authorList>
    </citation>
    <scope>NUCLEOTIDE SEQUENCE [LARGE SCALE GENOMIC DNA]</scope>
    <source>
        <strain evidence="1">NAU3</strain>
        <tissue evidence="1">Gut</tissue>
    </source>
</reference>
<name>A0ABQ9X0Y1_9EUKA</name>
<protein>
    <submittedName>
        <fullName evidence="1">Uncharacterized protein</fullName>
    </submittedName>
</protein>
<dbReference type="EMBL" id="JARBJD010000262">
    <property type="protein sequence ID" value="KAK2945410.1"/>
    <property type="molecule type" value="Genomic_DNA"/>
</dbReference>
<evidence type="ECO:0000313" key="2">
    <source>
        <dbReference type="Proteomes" id="UP001281761"/>
    </source>
</evidence>
<keyword evidence="2" id="KW-1185">Reference proteome</keyword>
<sequence length="71" mass="8217">MTMIVDEQTPFRKLLRQERGKITKLAWDALCSNWPSNPDDLMIHLVCSSKKCPSVLEFIEMKHNGIASYCF</sequence>
<proteinExistence type="predicted"/>
<accession>A0ABQ9X0Y1</accession>
<gene>
    <name evidence="1" type="ORF">BLNAU_19679</name>
</gene>
<evidence type="ECO:0000313" key="1">
    <source>
        <dbReference type="EMBL" id="KAK2945410.1"/>
    </source>
</evidence>
<organism evidence="1 2">
    <name type="scientific">Blattamonas nauphoetae</name>
    <dbReference type="NCBI Taxonomy" id="2049346"/>
    <lineage>
        <taxon>Eukaryota</taxon>
        <taxon>Metamonada</taxon>
        <taxon>Preaxostyla</taxon>
        <taxon>Oxymonadida</taxon>
        <taxon>Blattamonas</taxon>
    </lineage>
</organism>
<comment type="caution">
    <text evidence="1">The sequence shown here is derived from an EMBL/GenBank/DDBJ whole genome shotgun (WGS) entry which is preliminary data.</text>
</comment>